<dbReference type="InterPro" id="IPR050508">
    <property type="entry name" value="Methyltransf_Superfamily"/>
</dbReference>
<gene>
    <name evidence="2" type="ORF">FK268_07720</name>
</gene>
<dbReference type="CDD" id="cd02440">
    <property type="entry name" value="AdoMet_MTases"/>
    <property type="match status" value="1"/>
</dbReference>
<dbReference type="GO" id="GO:0008757">
    <property type="term" value="F:S-adenosylmethionine-dependent methyltransferase activity"/>
    <property type="evidence" value="ECO:0007669"/>
    <property type="project" value="InterPro"/>
</dbReference>
<dbReference type="RefSeq" id="WP_146432795.1">
    <property type="nucleotide sequence ID" value="NZ_VIGV01000002.1"/>
</dbReference>
<keyword evidence="3" id="KW-1185">Reference proteome</keyword>
<dbReference type="EMBL" id="VIGV01000002">
    <property type="protein sequence ID" value="TWS25098.1"/>
    <property type="molecule type" value="Genomic_DNA"/>
</dbReference>
<dbReference type="PANTHER" id="PTHR42912">
    <property type="entry name" value="METHYLTRANSFERASE"/>
    <property type="match status" value="1"/>
</dbReference>
<dbReference type="InterPro" id="IPR029063">
    <property type="entry name" value="SAM-dependent_MTases_sf"/>
</dbReference>
<dbReference type="GO" id="GO:0032259">
    <property type="term" value="P:methylation"/>
    <property type="evidence" value="ECO:0007669"/>
    <property type="project" value="UniProtKB-KW"/>
</dbReference>
<evidence type="ECO:0000313" key="2">
    <source>
        <dbReference type="EMBL" id="TWS25098.1"/>
    </source>
</evidence>
<dbReference type="Gene3D" id="3.40.50.150">
    <property type="entry name" value="Vaccinia Virus protein VP39"/>
    <property type="match status" value="1"/>
</dbReference>
<dbReference type="Proteomes" id="UP000319792">
    <property type="component" value="Unassembled WGS sequence"/>
</dbReference>
<proteinExistence type="predicted"/>
<reference evidence="2 3" key="1">
    <citation type="submission" date="2019-06" db="EMBL/GenBank/DDBJ databases">
        <authorList>
            <person name="Teng J.L.L."/>
            <person name="Lee H.H."/>
            <person name="Lau S.K.P."/>
            <person name="Woo P.C.Y."/>
        </authorList>
    </citation>
    <scope>NUCLEOTIDE SEQUENCE [LARGE SCALE GENOMIC DNA]</scope>
    <source>
        <strain evidence="2 3">HKU70</strain>
    </source>
</reference>
<dbReference type="InterPro" id="IPR013216">
    <property type="entry name" value="Methyltransf_11"/>
</dbReference>
<name>A0A5C5RRF0_9ACTN</name>
<dbReference type="Pfam" id="PF08241">
    <property type="entry name" value="Methyltransf_11"/>
    <property type="match status" value="1"/>
</dbReference>
<dbReference type="OrthoDB" id="3636702at2"/>
<evidence type="ECO:0000259" key="1">
    <source>
        <dbReference type="Pfam" id="PF08241"/>
    </source>
</evidence>
<evidence type="ECO:0000313" key="3">
    <source>
        <dbReference type="Proteomes" id="UP000319792"/>
    </source>
</evidence>
<comment type="caution">
    <text evidence="2">The sequence shown here is derived from an EMBL/GenBank/DDBJ whole genome shotgun (WGS) entry which is preliminary data.</text>
</comment>
<keyword evidence="2" id="KW-0808">Transferase</keyword>
<feature type="domain" description="Methyltransferase type 11" evidence="1">
    <location>
        <begin position="53"/>
        <end position="150"/>
    </location>
</feature>
<keyword evidence="2" id="KW-0489">Methyltransferase</keyword>
<dbReference type="SUPFAM" id="SSF53335">
    <property type="entry name" value="S-adenosyl-L-methionine-dependent methyltransferases"/>
    <property type="match status" value="1"/>
</dbReference>
<dbReference type="AlphaFoldDB" id="A0A5C5RRF0"/>
<reference evidence="2 3" key="2">
    <citation type="submission" date="2019-08" db="EMBL/GenBank/DDBJ databases">
        <title>Tsukamurella conjunctivitidis sp. nov., Tsukamurella assacharolytica sp. nov. and Tsukamurella sputae sp. nov. isolated from patients with conjunctivitis, bacteraemia (lymphoma) and respiratory infection (sputum) in Hong Kong.</title>
        <authorList>
            <person name="Fok K.M.N."/>
            <person name="Fong J.Y.H."/>
        </authorList>
    </citation>
    <scope>NUCLEOTIDE SEQUENCE [LARGE SCALE GENOMIC DNA]</scope>
    <source>
        <strain evidence="2 3">HKU70</strain>
    </source>
</reference>
<dbReference type="PANTHER" id="PTHR42912:SF93">
    <property type="entry name" value="N6-ADENOSINE-METHYLTRANSFERASE TMT1A"/>
    <property type="match status" value="1"/>
</dbReference>
<organism evidence="2 3">
    <name type="scientific">Tsukamurella sputi</name>
    <dbReference type="NCBI Taxonomy" id="2591848"/>
    <lineage>
        <taxon>Bacteria</taxon>
        <taxon>Bacillati</taxon>
        <taxon>Actinomycetota</taxon>
        <taxon>Actinomycetes</taxon>
        <taxon>Mycobacteriales</taxon>
        <taxon>Tsukamurellaceae</taxon>
        <taxon>Tsukamurella</taxon>
    </lineage>
</organism>
<protein>
    <submittedName>
        <fullName evidence="2">Methyltransferase domain-containing protein</fullName>
    </submittedName>
</protein>
<sequence length="270" mass="28427">MGGKGSSWAARMSGADIGGFVASLDRQARMDAIRSTRLWVRERLMVGPGATVLDVGCGTGDELGELAGLVSPGGRAIGLDVNPLMVDVARQRLAGVTEASVLVGEAAALPLGNAVVDAVVCERVLQHVRHSPVDAVRECARVVRDGGIVAVTDSDWSSLEVLVADDEQATSTLLEVRARVRLPFTDHQEVGRHLADHLTGEGLTIVDQREAVLDDFAPELVRGVSAGLNAAASEVLSASELTDVQRLLDAALARGALRIAVRFYAVVARR</sequence>
<accession>A0A5C5RRF0</accession>